<keyword evidence="1" id="KW-0677">Repeat</keyword>
<protein>
    <recommendedName>
        <fullName evidence="4">Prenyltransferase alpha-alpha toroid domain-containing protein</fullName>
    </recommendedName>
</protein>
<keyword evidence="3" id="KW-0472">Membrane</keyword>
<dbReference type="SUPFAM" id="SSF48239">
    <property type="entry name" value="Terpenoid cyclases/Protein prenyltransferases"/>
    <property type="match status" value="2"/>
</dbReference>
<dbReference type="Pfam" id="PF00432">
    <property type="entry name" value="Prenyltrans"/>
    <property type="match status" value="2"/>
</dbReference>
<proteinExistence type="predicted"/>
<feature type="domain" description="Prenyltransferase alpha-alpha toroid" evidence="4">
    <location>
        <begin position="420"/>
        <end position="498"/>
    </location>
</feature>
<dbReference type="CDD" id="cd00688">
    <property type="entry name" value="ISOPREN_C2_like"/>
    <property type="match status" value="2"/>
</dbReference>
<reference evidence="5" key="1">
    <citation type="submission" date="2020-09" db="EMBL/GenBank/DDBJ databases">
        <title>Whole genome shotgun sequence of Streptomyces xanthophaeus NBRC 12829.</title>
        <authorList>
            <person name="Komaki H."/>
            <person name="Tamura T."/>
        </authorList>
    </citation>
    <scope>NUCLEOTIDE SEQUENCE</scope>
    <source>
        <strain evidence="5">NBRC 12829</strain>
    </source>
</reference>
<feature type="domain" description="Prenyltransferase alpha-alpha toroid" evidence="4">
    <location>
        <begin position="684"/>
        <end position="816"/>
    </location>
</feature>
<dbReference type="OrthoDB" id="4401005at2"/>
<dbReference type="InterPro" id="IPR001330">
    <property type="entry name" value="Prenyltrans"/>
</dbReference>
<feature type="compositionally biased region" description="Low complexity" evidence="2">
    <location>
        <begin position="853"/>
        <end position="869"/>
    </location>
</feature>
<evidence type="ECO:0000313" key="5">
    <source>
        <dbReference type="EMBL" id="GHI85727.1"/>
    </source>
</evidence>
<feature type="transmembrane region" description="Helical" evidence="3">
    <location>
        <begin position="894"/>
        <end position="912"/>
    </location>
</feature>
<comment type="caution">
    <text evidence="5">The sequence shown here is derived from an EMBL/GenBank/DDBJ whole genome shotgun (WGS) entry which is preliminary data.</text>
</comment>
<evidence type="ECO:0000313" key="6">
    <source>
        <dbReference type="Proteomes" id="UP000600026"/>
    </source>
</evidence>
<dbReference type="EMBL" id="BNEE01000006">
    <property type="protein sequence ID" value="GHI85727.1"/>
    <property type="molecule type" value="Genomic_DNA"/>
</dbReference>
<feature type="compositionally biased region" description="Gly residues" evidence="2">
    <location>
        <begin position="870"/>
        <end position="882"/>
    </location>
</feature>
<feature type="compositionally biased region" description="Pro residues" evidence="2">
    <location>
        <begin position="517"/>
        <end position="533"/>
    </location>
</feature>
<dbReference type="GO" id="GO:0003824">
    <property type="term" value="F:catalytic activity"/>
    <property type="evidence" value="ECO:0007669"/>
    <property type="project" value="InterPro"/>
</dbReference>
<dbReference type="InterPro" id="IPR008930">
    <property type="entry name" value="Terpenoid_cyclase/PrenylTrfase"/>
</dbReference>
<keyword evidence="3" id="KW-0812">Transmembrane</keyword>
<dbReference type="Proteomes" id="UP000600026">
    <property type="component" value="Unassembled WGS sequence"/>
</dbReference>
<keyword evidence="6" id="KW-1185">Reference proteome</keyword>
<evidence type="ECO:0000256" key="3">
    <source>
        <dbReference type="SAM" id="Phobius"/>
    </source>
</evidence>
<name>A0A919LFB3_9ACTN</name>
<dbReference type="PANTHER" id="PTHR10559:SF18">
    <property type="entry name" value="TRANSCOBALAMIN II"/>
    <property type="match status" value="1"/>
</dbReference>
<organism evidence="5 6">
    <name type="scientific">Streptomyces xanthophaeus</name>
    <dbReference type="NCBI Taxonomy" id="67385"/>
    <lineage>
        <taxon>Bacteria</taxon>
        <taxon>Bacillati</taxon>
        <taxon>Actinomycetota</taxon>
        <taxon>Actinomycetes</taxon>
        <taxon>Kitasatosporales</taxon>
        <taxon>Streptomycetaceae</taxon>
        <taxon>Streptomyces</taxon>
    </lineage>
</organism>
<dbReference type="PANTHER" id="PTHR10559">
    <property type="entry name" value="TRANSCOBALAMIN-1/GASTRIC INTRINSIC FACTOR"/>
    <property type="match status" value="1"/>
</dbReference>
<feature type="region of interest" description="Disordered" evidence="2">
    <location>
        <begin position="511"/>
        <end position="540"/>
    </location>
</feature>
<dbReference type="AlphaFoldDB" id="A0A919LFB3"/>
<keyword evidence="3" id="KW-1133">Transmembrane helix</keyword>
<feature type="region of interest" description="Disordered" evidence="2">
    <location>
        <begin position="842"/>
        <end position="887"/>
    </location>
</feature>
<evidence type="ECO:0000259" key="4">
    <source>
        <dbReference type="Pfam" id="PF00432"/>
    </source>
</evidence>
<evidence type="ECO:0000256" key="1">
    <source>
        <dbReference type="ARBA" id="ARBA00022737"/>
    </source>
</evidence>
<dbReference type="Gene3D" id="1.50.10.20">
    <property type="match status" value="2"/>
</dbReference>
<gene>
    <name evidence="5" type="ORF">Sxan_30910</name>
</gene>
<evidence type="ECO:0000256" key="2">
    <source>
        <dbReference type="SAM" id="MobiDB-lite"/>
    </source>
</evidence>
<feature type="region of interest" description="Disordered" evidence="2">
    <location>
        <begin position="172"/>
        <end position="205"/>
    </location>
</feature>
<dbReference type="InterPro" id="IPR051588">
    <property type="entry name" value="Cobalamin_Transport"/>
</dbReference>
<accession>A0A919LFB3</accession>
<dbReference type="RefSeq" id="WP_031143838.1">
    <property type="nucleotide sequence ID" value="NZ_BNEE01000006.1"/>
</dbReference>
<sequence length="929" mass="93849">MGTEEQAARHVRIGRRMLSLGTASFLTIGAGVAFLTPTAANADPLDQCTATTGAVVAVDFGPFGGKVERGCDTTPTTGYELLHTAGFSTEGTRKDGDAFVCRLGFGSFNSGKQYPVPEVEDCVLTPQATGYWSYWHASPGDTKWTYSSLGAMSHVPQHGDVEAWVFGGTDVEGTNGKPKFTPAQVRAGGSGPSPEPEPDPEVPDVPPGVVDLAAATRWVGAKLKDGERVVVDGTTDPDYAATAEAVLALAAADPKSPAAQKAAGFLATPAHTLAYAYPAGKDAAPDATAAARLALVAEATGKDPRAFGGRDLLGDLVKYVCPSGADIPEPLPGCVTKGDFRTANQADGQAMALIALLNGGVTPPADAVTRLTGLQCEDGGFTGIMIRPEEACDSDPAASTLVLLALKRAGGHGPVVAEGTAFLRKMQLRNGGTPGAPGGTTGNAYMTAFASQALRALGNPARADAALFWLSSQQLDGGAFSSDEGATDPLFYATTAAVLAAAKTDLVTLTTKKAEPPKPSPAPTTPGPTPPAGDGPDLKKGTAYLTDRARLVQGRYYENAPGSGFADYGMTIDGAYALAATGQDNTALRNIVDFLDKGGKDGTGRGVHDWTMTGTKYAGGGSIGKTAVLAEAVGRDPRNFGGKDLIAALAKGICPAKSPAPDRACADKGNYSHADSVFSQSLGVIAQVRAGESAAAAEPIAYLKSLQDPSGAWRSVIGKDSKLEVDSTAMAAMTLDLLPDAGSQAAVDKALAWLAGQQLADGGFPGASGNSVNSAALAVQGLSLDSAKYADRIAKARKFLASQQNADGGFNIAKGAQPGSDVRASTQAVGGTTGISFATLTRSLDGTTPEPVPSSSVKPSAPAIVTPGEDAGGTGSSGGPRPAGGSLASTGAQIGGLAAAAVVLVLGGWGVTRATRTARSRRSTTGGGA</sequence>